<evidence type="ECO:0000256" key="2">
    <source>
        <dbReference type="ARBA" id="ARBA00022525"/>
    </source>
</evidence>
<dbReference type="InterPro" id="IPR013320">
    <property type="entry name" value="ConA-like_dom_sf"/>
</dbReference>
<sequence>MNPTSTSAPRWLAAITLAAAFPLHGATVTLNAGDGFGLSSFNTAGNWNPSGLPVAGNAYQVAVIQLRTPADGNSYTFQGDSLSINTGGSMLYKGAGTAGILTVPNLILNGGKLDHASSFADVFTVAGGLQFAAASIIEARQGPIVISSVMTGSAGLTLPVTNNNNAYSVTFRGASTYTGSITVAGNLVLDTTGSFTFAIGATGVNNTISGTGSTVFNGAFNIDLTNAGDTIGNQWTLVNVATLVETFGTNFSIAGFTENNGFWTSADGKYQFNEATGVLSRITADTDGDGLPDTWEMDYFEHLDEGALDDPDGDYATNLLEFQRTTNPELATSYPDTDGDGLNDGWELHFFNNSLAQLANGDPDGDHNTNAAEQTAGSDPNNAFAYPDTDNDGLNDGWEVFYFDTLPAGVPDADPDGDLFDNEEEMWSGTNPEDQLSSPDIDNDMAGDGLPDGWEVKYFRVGNETLAEATARQSAIGDPDADGVNNKLEYLVGTDPSNAASAETTLGYWRFEEATAGEVPAGGNGQYLFPTSIQDSSVYGNHMMAWADYSRPNYAAVVPSPTVPATGASDTASLFFQRNANGIYYIEAIFSTPTANLGGGQATLRTYPFTGFTVEASFNTNLTGQWQVPVCKLGNPVAGQPPFSIKIDTANKLRAGMVDGSGVAREIIGTSTIAAGSWYSTAVTGTATEMKLWLKKPGDAGYVLEGTAAISGAWHVPATGPLDNPWNIGQGMWNGGATDAFQGNIDEVRISAVALPESQFLFHQDGTPFQLWAEQNIPNASLRAETADADGDGTSNLVEFRLGLNPMSGSSFFAGSLSGSTITWPAAAGVQFTVQRSTTLAGWENVGTVTATGASASWTDLSPPPGGKAFYKVTFVE</sequence>
<feature type="compositionally biased region" description="Polar residues" evidence="5">
    <location>
        <begin position="368"/>
        <end position="381"/>
    </location>
</feature>
<dbReference type="SUPFAM" id="SSF49899">
    <property type="entry name" value="Concanavalin A-like lectins/glucanases"/>
    <property type="match status" value="1"/>
</dbReference>
<comment type="caution">
    <text evidence="7">The sequence shown here is derived from an EMBL/GenBank/DDBJ whole genome shotgun (WGS) entry which is preliminary data.</text>
</comment>
<proteinExistence type="predicted"/>
<keyword evidence="4" id="KW-0106">Calcium</keyword>
<reference evidence="7 8" key="1">
    <citation type="submission" date="2022-10" db="EMBL/GenBank/DDBJ databases">
        <title>Luteolibacter arcticus strain CCTCC AB 2014275, whole genome shotgun sequencing project.</title>
        <authorList>
            <person name="Zhao G."/>
            <person name="Shen L."/>
        </authorList>
    </citation>
    <scope>NUCLEOTIDE SEQUENCE [LARGE SCALE GENOMIC DNA]</scope>
    <source>
        <strain evidence="7 8">CCTCC AB 2014275</strain>
    </source>
</reference>
<evidence type="ECO:0000256" key="5">
    <source>
        <dbReference type="SAM" id="MobiDB-lite"/>
    </source>
</evidence>
<name>A0ABT3GPQ9_9BACT</name>
<keyword evidence="8" id="KW-1185">Reference proteome</keyword>
<feature type="chain" id="PRO_5045406551" description="LamG-like jellyroll fold domain-containing protein" evidence="6">
    <location>
        <begin position="26"/>
        <end position="877"/>
    </location>
</feature>
<comment type="subcellular location">
    <subcellularLocation>
        <location evidence="1">Secreted</location>
    </subcellularLocation>
</comment>
<feature type="signal peptide" evidence="6">
    <location>
        <begin position="1"/>
        <end position="25"/>
    </location>
</feature>
<gene>
    <name evidence="7" type="ORF">OKA05_23165</name>
</gene>
<accession>A0ABT3GPQ9</accession>
<evidence type="ECO:0008006" key="9">
    <source>
        <dbReference type="Google" id="ProtNLM"/>
    </source>
</evidence>
<dbReference type="InterPro" id="IPR059100">
    <property type="entry name" value="TSP3_bac"/>
</dbReference>
<dbReference type="RefSeq" id="WP_264489583.1">
    <property type="nucleotide sequence ID" value="NZ_JAPDDT010000014.1"/>
</dbReference>
<keyword evidence="2" id="KW-0964">Secreted</keyword>
<evidence type="ECO:0000256" key="6">
    <source>
        <dbReference type="SAM" id="SignalP"/>
    </source>
</evidence>
<evidence type="ECO:0000256" key="4">
    <source>
        <dbReference type="ARBA" id="ARBA00022837"/>
    </source>
</evidence>
<evidence type="ECO:0000313" key="7">
    <source>
        <dbReference type="EMBL" id="MCW1925477.1"/>
    </source>
</evidence>
<dbReference type="Pfam" id="PF13385">
    <property type="entry name" value="Laminin_G_3"/>
    <property type="match status" value="1"/>
</dbReference>
<evidence type="ECO:0000256" key="3">
    <source>
        <dbReference type="ARBA" id="ARBA00022729"/>
    </source>
</evidence>
<dbReference type="Gene3D" id="2.60.120.200">
    <property type="match status" value="1"/>
</dbReference>
<protein>
    <recommendedName>
        <fullName evidence="9">LamG-like jellyroll fold domain-containing protein</fullName>
    </recommendedName>
</protein>
<dbReference type="Proteomes" id="UP001320876">
    <property type="component" value="Unassembled WGS sequence"/>
</dbReference>
<evidence type="ECO:0000313" key="8">
    <source>
        <dbReference type="Proteomes" id="UP001320876"/>
    </source>
</evidence>
<feature type="region of interest" description="Disordered" evidence="5">
    <location>
        <begin position="357"/>
        <end position="390"/>
    </location>
</feature>
<evidence type="ECO:0000256" key="1">
    <source>
        <dbReference type="ARBA" id="ARBA00004613"/>
    </source>
</evidence>
<dbReference type="EMBL" id="JAPDDT010000014">
    <property type="protein sequence ID" value="MCW1925477.1"/>
    <property type="molecule type" value="Genomic_DNA"/>
</dbReference>
<dbReference type="Pfam" id="PF18884">
    <property type="entry name" value="TSP3_bac"/>
    <property type="match status" value="3"/>
</dbReference>
<organism evidence="7 8">
    <name type="scientific">Luteolibacter arcticus</name>
    <dbReference type="NCBI Taxonomy" id="1581411"/>
    <lineage>
        <taxon>Bacteria</taxon>
        <taxon>Pseudomonadati</taxon>
        <taxon>Verrucomicrobiota</taxon>
        <taxon>Verrucomicrobiia</taxon>
        <taxon>Verrucomicrobiales</taxon>
        <taxon>Verrucomicrobiaceae</taxon>
        <taxon>Luteolibacter</taxon>
    </lineage>
</organism>
<keyword evidence="3 6" id="KW-0732">Signal</keyword>